<dbReference type="InterPro" id="IPR056529">
    <property type="entry name" value="HVO_2928_N"/>
</dbReference>
<proteinExistence type="predicted"/>
<feature type="domain" description="HVO-2928 N-terminal" evidence="4">
    <location>
        <begin position="6"/>
        <end position="174"/>
    </location>
</feature>
<protein>
    <submittedName>
        <fullName evidence="5">Transcriptional regulator</fullName>
    </submittedName>
</protein>
<evidence type="ECO:0000313" key="6">
    <source>
        <dbReference type="Proteomes" id="UP000236584"/>
    </source>
</evidence>
<dbReference type="Pfam" id="PF04967">
    <property type="entry name" value="HTH_10"/>
    <property type="match status" value="1"/>
</dbReference>
<dbReference type="AlphaFoldDB" id="A0A2I8VQ95"/>
<dbReference type="Proteomes" id="UP000236584">
    <property type="component" value="Plasmid unnamed1"/>
</dbReference>
<dbReference type="InterPro" id="IPR007050">
    <property type="entry name" value="HTH_bacterioopsin"/>
</dbReference>
<feature type="domain" description="HTH bat-type" evidence="3">
    <location>
        <begin position="188"/>
        <end position="231"/>
    </location>
</feature>
<evidence type="ECO:0000259" key="4">
    <source>
        <dbReference type="Pfam" id="PF24281"/>
    </source>
</evidence>
<name>A0A2I8VQ95_9EURY</name>
<dbReference type="PANTHER" id="PTHR34236">
    <property type="entry name" value="DIMETHYL SULFOXIDE REDUCTASE TRANSCRIPTIONAL ACTIVATOR"/>
    <property type="match status" value="1"/>
</dbReference>
<dbReference type="EMBL" id="CP026310">
    <property type="protein sequence ID" value="AUV84097.1"/>
    <property type="molecule type" value="Genomic_DNA"/>
</dbReference>
<organism evidence="5 6">
    <name type="scientific">Salinigranum rubrum</name>
    <dbReference type="NCBI Taxonomy" id="755307"/>
    <lineage>
        <taxon>Archaea</taxon>
        <taxon>Methanobacteriati</taxon>
        <taxon>Methanobacteriota</taxon>
        <taxon>Stenosarchaea group</taxon>
        <taxon>Halobacteria</taxon>
        <taxon>Halobacteriales</taxon>
        <taxon>Haloferacaceae</taxon>
        <taxon>Salinigranum</taxon>
    </lineage>
</organism>
<gene>
    <name evidence="5" type="ORF">C2R22_21120</name>
</gene>
<keyword evidence="5" id="KW-0614">Plasmid</keyword>
<evidence type="ECO:0000256" key="1">
    <source>
        <dbReference type="ARBA" id="ARBA00023015"/>
    </source>
</evidence>
<accession>A0A2I8VQ95</accession>
<reference evidence="5 6" key="1">
    <citation type="submission" date="2018-01" db="EMBL/GenBank/DDBJ databases">
        <title>Complete genome sequence of Salinigranum rubrum GX10T, an extremely halophilic archaeon isolated from a marine solar saltern.</title>
        <authorList>
            <person name="Han S."/>
        </authorList>
    </citation>
    <scope>NUCLEOTIDE SEQUENCE [LARGE SCALE GENOMIC DNA]</scope>
    <source>
        <strain evidence="5 6">GX10</strain>
        <plasmid evidence="6">Plasmid unnamed1</plasmid>
    </source>
</reference>
<evidence type="ECO:0000256" key="2">
    <source>
        <dbReference type="ARBA" id="ARBA00023163"/>
    </source>
</evidence>
<geneLocation type="plasmid" evidence="5">
    <name>unnamed1</name>
</geneLocation>
<dbReference type="PANTHER" id="PTHR34236:SF1">
    <property type="entry name" value="DIMETHYL SULFOXIDE REDUCTASE TRANSCRIPTIONAL ACTIVATOR"/>
    <property type="match status" value="1"/>
</dbReference>
<sequence length="258" mass="29395">MYCMREYVLRLEYEVGVHPVMDVCIEHPEMVAKSLDISASPEGGWRIVRLSGPAEALDALEEVYLNPDICNDCTFPHPACDAEFEYQVLESDPTARVIYKYVSDLSYCHSVTFLALSHFGTGLVFDAEQRGAVYRYRILAPNDTDMRGFGDLLDEELPDGVSVDVERIGDPDQWRRQESSVTELPFEQRQALETAFQMGYYETPRQSVLDEISTELDLPLSTLRYRLRRAEAWALERLFATSGLMDDGEMQPSIVANR</sequence>
<dbReference type="Pfam" id="PF24281">
    <property type="entry name" value="HVO_2928_N"/>
    <property type="match status" value="1"/>
</dbReference>
<keyword evidence="2" id="KW-0804">Transcription</keyword>
<keyword evidence="1" id="KW-0805">Transcription regulation</keyword>
<keyword evidence="6" id="KW-1185">Reference proteome</keyword>
<evidence type="ECO:0000313" key="5">
    <source>
        <dbReference type="EMBL" id="AUV84097.1"/>
    </source>
</evidence>
<dbReference type="KEGG" id="srub:C2R22_21120"/>
<evidence type="ECO:0000259" key="3">
    <source>
        <dbReference type="Pfam" id="PF04967"/>
    </source>
</evidence>